<feature type="chain" id="PRO_5046619738" description="Lipoprotein" evidence="1">
    <location>
        <begin position="27"/>
        <end position="205"/>
    </location>
</feature>
<keyword evidence="1" id="KW-0732">Signal</keyword>
<dbReference type="EMBL" id="BSOZ01000114">
    <property type="protein sequence ID" value="GLS06253.1"/>
    <property type="molecule type" value="Genomic_DNA"/>
</dbReference>
<name>A0ABQ6BWY8_9NEIS</name>
<dbReference type="RefSeq" id="WP_018747113.1">
    <property type="nucleotide sequence ID" value="NZ_BSOZ01000114.1"/>
</dbReference>
<protein>
    <recommendedName>
        <fullName evidence="4">Lipoprotein</fullName>
    </recommendedName>
</protein>
<evidence type="ECO:0000313" key="2">
    <source>
        <dbReference type="EMBL" id="GLS06253.1"/>
    </source>
</evidence>
<dbReference type="Proteomes" id="UP001156836">
    <property type="component" value="Unassembled WGS sequence"/>
</dbReference>
<evidence type="ECO:0000313" key="3">
    <source>
        <dbReference type="Proteomes" id="UP001156836"/>
    </source>
</evidence>
<keyword evidence="3" id="KW-1185">Reference proteome</keyword>
<evidence type="ECO:0008006" key="4">
    <source>
        <dbReference type="Google" id="ProtNLM"/>
    </source>
</evidence>
<dbReference type="PROSITE" id="PS51257">
    <property type="entry name" value="PROKAR_LIPOPROTEIN"/>
    <property type="match status" value="1"/>
</dbReference>
<accession>A0ABQ6BWY8</accession>
<organism evidence="2 3">
    <name type="scientific">Chitiniphilus shinanonensis</name>
    <dbReference type="NCBI Taxonomy" id="553088"/>
    <lineage>
        <taxon>Bacteria</taxon>
        <taxon>Pseudomonadati</taxon>
        <taxon>Pseudomonadota</taxon>
        <taxon>Betaproteobacteria</taxon>
        <taxon>Neisseriales</taxon>
        <taxon>Chitinibacteraceae</taxon>
        <taxon>Chitiniphilus</taxon>
    </lineage>
</organism>
<proteinExistence type="predicted"/>
<gene>
    <name evidence="2" type="ORF">GCM10007860_34290</name>
</gene>
<sequence>MPHRPLRRRFASLCAVLCLLLLSACATPSLTNAWKDPNFAGPPAKRVLVLGISNSDAHRRIFEDAFVQALREHGVDAVPAYPKLPERGEIARDRIQAAVAASGADAVLVTRPIKVEHQVDVSPAPSPMGWYGTGFYGWYGAVWAAQPATVTQYDVLTLESTLWNLGSEHVTWSGTTKSIESDDIARFTARLAKVLIEQMRRDGVL</sequence>
<comment type="caution">
    <text evidence="2">The sequence shown here is derived from an EMBL/GenBank/DDBJ whole genome shotgun (WGS) entry which is preliminary data.</text>
</comment>
<feature type="signal peptide" evidence="1">
    <location>
        <begin position="1"/>
        <end position="26"/>
    </location>
</feature>
<evidence type="ECO:0000256" key="1">
    <source>
        <dbReference type="SAM" id="SignalP"/>
    </source>
</evidence>
<reference evidence="3" key="1">
    <citation type="journal article" date="2019" name="Int. J. Syst. Evol. Microbiol.">
        <title>The Global Catalogue of Microorganisms (GCM) 10K type strain sequencing project: providing services to taxonomists for standard genome sequencing and annotation.</title>
        <authorList>
            <consortium name="The Broad Institute Genomics Platform"/>
            <consortium name="The Broad Institute Genome Sequencing Center for Infectious Disease"/>
            <person name="Wu L."/>
            <person name="Ma J."/>
        </authorList>
    </citation>
    <scope>NUCLEOTIDE SEQUENCE [LARGE SCALE GENOMIC DNA]</scope>
    <source>
        <strain evidence="3">NBRC 104970</strain>
    </source>
</reference>